<dbReference type="InterPro" id="IPR047960">
    <property type="entry name" value="Transpos_IS1380"/>
</dbReference>
<keyword evidence="3" id="KW-0614">Plasmid</keyword>
<protein>
    <submittedName>
        <fullName evidence="2">Transposase family protein</fullName>
    </submittedName>
</protein>
<evidence type="ECO:0000313" key="4">
    <source>
        <dbReference type="Proteomes" id="UP000218731"/>
    </source>
</evidence>
<dbReference type="Pfam" id="PF13701">
    <property type="entry name" value="DDE_Tnp_1_4"/>
    <property type="match status" value="1"/>
</dbReference>
<dbReference type="RefSeq" id="WP_034018616.1">
    <property type="nucleotide sequence ID" value="NZ_AP015029.1"/>
</dbReference>
<dbReference type="SUPFAM" id="SSF53098">
    <property type="entry name" value="Ribonuclease H-like"/>
    <property type="match status" value="1"/>
</dbReference>
<dbReference type="Proteomes" id="UP000218731">
    <property type="component" value="Chromosome 1"/>
</dbReference>
<evidence type="ECO:0000313" key="2">
    <source>
        <dbReference type="EMBL" id="BAW21875.1"/>
    </source>
</evidence>
<dbReference type="InterPro" id="IPR012337">
    <property type="entry name" value="RNaseH-like_sf"/>
</dbReference>
<organism evidence="2 4">
    <name type="scientific">Pseudomonas putida</name>
    <name type="common">Arthrobacter siderocapsulatus</name>
    <dbReference type="NCBI Taxonomy" id="303"/>
    <lineage>
        <taxon>Bacteria</taxon>
        <taxon>Pseudomonadati</taxon>
        <taxon>Pseudomonadota</taxon>
        <taxon>Gammaproteobacteria</taxon>
        <taxon>Pseudomonadales</taxon>
        <taxon>Pseudomonadaceae</taxon>
        <taxon>Pseudomonas</taxon>
    </lineage>
</organism>
<dbReference type="NCBIfam" id="NF033539">
    <property type="entry name" value="transpos_IS1380"/>
    <property type="match status" value="1"/>
</dbReference>
<gene>
    <name evidence="2" type="ORF">KF715C_ch13020</name>
    <name evidence="3" type="ORF">KF715C_pA4360</name>
</gene>
<geneLocation type="plasmid" evidence="4">
    <name>pkf715a dna</name>
</geneLocation>
<sequence length="460" mass="51308">MQTQCNPKQYTFSGVGRRAVVAGFDGGRVSSDGGALLLKQTDEAVGLFDRLAGCFQDDRMPEAVEFPLRTLVAQRVMGIALGYEDLNDHEQLRHDPLLGAVIGKLQSGRARCAPLAGKSTLNRLERFQAQGSSRYHKIRPQAGMIEDLFVDLFLDAHRRPPEEIILDLDATDDPLHGQQEGRFFHGYYGGYCYLPLYIFCGRHLLCAKLRPANVDGAAGALEEVQRIVKQIRARWPDTRIVLRADSGFCRDDLMTWCEAQSVDYVFGLARNARLTRAIGPSLRQAQAQCEATGVPARVFQELHYRTRKSWSAERRVVAKAEALPGKTNPRFVVTTLAVGDWPDKALYEDLYCARGEMENRIKECQLDLFADRTSTATLRSNQLRLWLSSFAYVLLESLRRLALSGTELAQATAGSIRLKLLKIGAVITVSVRRVKVAMSSAFPQQEVFDHAFDVLSAAAR</sequence>
<dbReference type="InterPro" id="IPR025668">
    <property type="entry name" value="Tnp_DDE_dom"/>
</dbReference>
<feature type="domain" description="Transposase DDE" evidence="1">
    <location>
        <begin position="13"/>
        <end position="457"/>
    </location>
</feature>
<dbReference type="Proteomes" id="UP000218731">
    <property type="component" value="Plasmid pKF715A"/>
</dbReference>
<evidence type="ECO:0000259" key="1">
    <source>
        <dbReference type="Pfam" id="PF13701"/>
    </source>
</evidence>
<proteinExistence type="predicted"/>
<reference evidence="2 4" key="1">
    <citation type="submission" date="2015-11" db="EMBL/GenBank/DDBJ databases">
        <title>Complete genome sequencing of a biphenyl-degrading bacterium, Pseudomonas putida KF715 (=NBRC110667).</title>
        <authorList>
            <person name="Suenaga H."/>
            <person name="Fujihara N."/>
            <person name="Watanabe T."/>
            <person name="Hirose J."/>
            <person name="Kimura N."/>
            <person name="Yamazoe A."/>
            <person name="Hosoyama A."/>
            <person name="Shimodaira J."/>
            <person name="Furukawa K."/>
        </authorList>
    </citation>
    <scope>NUCLEOTIDE SEQUENCE [LARGE SCALE GENOMIC DNA]</scope>
    <source>
        <strain evidence="2 4">KF715</strain>
        <plasmid evidence="3">pKF715A</plasmid>
        <plasmid evidence="4">Plasmid pkf715a dna</plasmid>
    </source>
</reference>
<evidence type="ECO:0000313" key="3">
    <source>
        <dbReference type="EMBL" id="BAW26941.1"/>
    </source>
</evidence>
<geneLocation type="plasmid" evidence="3">
    <name>pKF715A</name>
</geneLocation>
<dbReference type="EMBL" id="AP015029">
    <property type="protein sequence ID" value="BAW21875.1"/>
    <property type="molecule type" value="Genomic_DNA"/>
</dbReference>
<name>A0A1L7N8T7_PSEPU</name>
<dbReference type="AlphaFoldDB" id="A0A1L7N8T7"/>
<dbReference type="EMBL" id="AP015030">
    <property type="protein sequence ID" value="BAW26941.1"/>
    <property type="molecule type" value="Genomic_DNA"/>
</dbReference>
<accession>A0A1L7N8T7</accession>